<evidence type="ECO:0000313" key="3">
    <source>
        <dbReference type="Proteomes" id="UP000325273"/>
    </source>
</evidence>
<evidence type="ECO:0000256" key="1">
    <source>
        <dbReference type="SAM" id="MobiDB-lite"/>
    </source>
</evidence>
<feature type="region of interest" description="Disordered" evidence="1">
    <location>
        <begin position="54"/>
        <end position="111"/>
    </location>
</feature>
<evidence type="ECO:0000313" key="2">
    <source>
        <dbReference type="EMBL" id="KAA1003842.1"/>
    </source>
</evidence>
<comment type="caution">
    <text evidence="2">The sequence shown here is derived from an EMBL/GenBank/DDBJ whole genome shotgun (WGS) entry which is preliminary data.</text>
</comment>
<gene>
    <name evidence="2" type="ORF">FVF58_34740</name>
</gene>
<dbReference type="RefSeq" id="WP_149674246.1">
    <property type="nucleotide sequence ID" value="NZ_VTUZ01000032.1"/>
</dbReference>
<dbReference type="EMBL" id="VTUZ01000032">
    <property type="protein sequence ID" value="KAA1003842.1"/>
    <property type="molecule type" value="Genomic_DNA"/>
</dbReference>
<proteinExistence type="predicted"/>
<name>A0A5B0GKK4_9BURK</name>
<protein>
    <submittedName>
        <fullName evidence="2">Uncharacterized protein</fullName>
    </submittedName>
</protein>
<accession>A0A5B0GKK4</accession>
<reference evidence="2 3" key="1">
    <citation type="submission" date="2019-08" db="EMBL/GenBank/DDBJ databases">
        <title>Paraburkholderia sp. DCY113.</title>
        <authorList>
            <person name="Kang J."/>
        </authorList>
    </citation>
    <scope>NUCLEOTIDE SEQUENCE [LARGE SCALE GENOMIC DNA]</scope>
    <source>
        <strain evidence="2 3">DCY113</strain>
    </source>
</reference>
<dbReference type="Proteomes" id="UP000325273">
    <property type="component" value="Unassembled WGS sequence"/>
</dbReference>
<sequence length="111" mass="11970">MHRDFSRIASRNCLPVRALSCGIAPPTRASHIAADCRLLAQLCRRNHKFLSSFDGRTVPLEQNDPLNSPGPKETKTTIRRSTIAGGGDAAPFAEKKAQVVPGSKSGRSEES</sequence>
<dbReference type="AlphaFoldDB" id="A0A5B0GKK4"/>
<keyword evidence="3" id="KW-1185">Reference proteome</keyword>
<organism evidence="2 3">
    <name type="scientific">Paraburkholderia panacisoli</name>
    <dbReference type="NCBI Taxonomy" id="2603818"/>
    <lineage>
        <taxon>Bacteria</taxon>
        <taxon>Pseudomonadati</taxon>
        <taxon>Pseudomonadota</taxon>
        <taxon>Betaproteobacteria</taxon>
        <taxon>Burkholderiales</taxon>
        <taxon>Burkholderiaceae</taxon>
        <taxon>Paraburkholderia</taxon>
    </lineage>
</organism>